<dbReference type="EMBL" id="CP016023">
    <property type="protein sequence ID" value="ANJ76046.1"/>
    <property type="molecule type" value="Genomic_DNA"/>
</dbReference>
<dbReference type="STRING" id="190721.ACS15_5789"/>
<name>A0A192A712_9RALS</name>
<dbReference type="InterPro" id="IPR050177">
    <property type="entry name" value="Lipid_A_modif_metabolic_enz"/>
</dbReference>
<dbReference type="SUPFAM" id="SSF51735">
    <property type="entry name" value="NAD(P)-binding Rossmann-fold domains"/>
    <property type="match status" value="1"/>
</dbReference>
<accession>A0A192A712</accession>
<dbReference type="Pfam" id="PF01370">
    <property type="entry name" value="Epimerase"/>
    <property type="match status" value="1"/>
</dbReference>
<dbReference type="OrthoDB" id="9803892at2"/>
<gene>
    <name evidence="1" type="ORF">A9Y76_26715</name>
</gene>
<dbReference type="PANTHER" id="PTHR43245:SF46">
    <property type="entry name" value="NUCLEOSIDE-DIPHOSPHATE-SUGAR EPIMERASE"/>
    <property type="match status" value="1"/>
</dbReference>
<dbReference type="AlphaFoldDB" id="A0A192A712"/>
<dbReference type="PANTHER" id="PTHR43245">
    <property type="entry name" value="BIFUNCTIONAL POLYMYXIN RESISTANCE PROTEIN ARNA"/>
    <property type="match status" value="1"/>
</dbReference>
<dbReference type="InterPro" id="IPR001509">
    <property type="entry name" value="Epimerase_deHydtase"/>
</dbReference>
<evidence type="ECO:0000313" key="1">
    <source>
        <dbReference type="EMBL" id="ANJ76046.1"/>
    </source>
</evidence>
<evidence type="ECO:0000313" key="2">
    <source>
        <dbReference type="Proteomes" id="UP000078572"/>
    </source>
</evidence>
<proteinExistence type="predicted"/>
<protein>
    <submittedName>
        <fullName evidence="1">Uncharacterized protein</fullName>
    </submittedName>
</protein>
<sequence length="338" mass="36939">MTTLVTGATGGLGRNAVDALLAQGARVRATGRDGAQRDAFLARGADYVPADLARLTPASLDALLDGVDTVWHCAALSSPWGAYDDFYAANVRATAALAEGAVKRGVRRFVHVSTPSIYFDYQHHANLPETYRPARFANHYAATKMLAEEAIQRHVAAQDGTRFVILRPRGLFGPHDRVVLPRILHLLKLRGGTLPLPRGGAARMDLTYLENVVHAMQCATTADVPSGAAYNITNHAPATLRDLLDQLLGQQLGLRYRIRAVPYPAMALAARLMESASSITHREPLLTRYSAAALHYDMTLANTRARAELGYVPPIDMAEGIRRTAHWLREHGNGIWQR</sequence>
<dbReference type="RefSeq" id="WP_064808974.1">
    <property type="nucleotide sequence ID" value="NZ_CP016023.1"/>
</dbReference>
<keyword evidence="2" id="KW-1185">Reference proteome</keyword>
<dbReference type="InterPro" id="IPR036291">
    <property type="entry name" value="NAD(P)-bd_dom_sf"/>
</dbReference>
<organism evidence="1 2">
    <name type="scientific">Ralstonia insidiosa</name>
    <dbReference type="NCBI Taxonomy" id="190721"/>
    <lineage>
        <taxon>Bacteria</taxon>
        <taxon>Pseudomonadati</taxon>
        <taxon>Pseudomonadota</taxon>
        <taxon>Betaproteobacteria</taxon>
        <taxon>Burkholderiales</taxon>
        <taxon>Burkholderiaceae</taxon>
        <taxon>Ralstonia</taxon>
    </lineage>
</organism>
<dbReference type="GeneID" id="61529645"/>
<dbReference type="Proteomes" id="UP000078572">
    <property type="component" value="Chromosome 2"/>
</dbReference>
<reference evidence="2" key="1">
    <citation type="submission" date="2016-06" db="EMBL/GenBank/DDBJ databases">
        <authorList>
            <person name="Xu Y."/>
            <person name="Nagy A."/>
            <person name="Yan X."/>
            <person name="Kim S.W."/>
            <person name="Haley B."/>
            <person name="Liu N.T."/>
            <person name="Nou X."/>
        </authorList>
    </citation>
    <scope>NUCLEOTIDE SEQUENCE [LARGE SCALE GENOMIC DNA]</scope>
    <source>
        <strain evidence="2">ATCC 49129</strain>
    </source>
</reference>
<dbReference type="Gene3D" id="3.40.50.720">
    <property type="entry name" value="NAD(P)-binding Rossmann-like Domain"/>
    <property type="match status" value="1"/>
</dbReference>